<protein>
    <submittedName>
        <fullName evidence="3">DUF2231 domain-containing protein</fullName>
    </submittedName>
</protein>
<dbReference type="OrthoDB" id="2873672at2"/>
<feature type="transmembrane region" description="Helical" evidence="1">
    <location>
        <begin position="40"/>
        <end position="59"/>
    </location>
</feature>
<keyword evidence="1" id="KW-0812">Transmembrane</keyword>
<evidence type="ECO:0000259" key="2">
    <source>
        <dbReference type="Pfam" id="PF09990"/>
    </source>
</evidence>
<gene>
    <name evidence="3" type="ORF">FHG66_13925</name>
</gene>
<name>A0A5C4MVC0_9RHOB</name>
<dbReference type="AlphaFoldDB" id="A0A5C4MVC0"/>
<feature type="domain" description="DUF2231" evidence="2">
    <location>
        <begin position="32"/>
        <end position="166"/>
    </location>
</feature>
<accession>A0A5C4MVC0</accession>
<proteinExistence type="predicted"/>
<keyword evidence="4" id="KW-1185">Reference proteome</keyword>
<reference evidence="3 4" key="1">
    <citation type="submission" date="2019-06" db="EMBL/GenBank/DDBJ databases">
        <title>YIM 131921 draft genome.</title>
        <authorList>
            <person name="Jiang L."/>
        </authorList>
    </citation>
    <scope>NUCLEOTIDE SEQUENCE [LARGE SCALE GENOMIC DNA]</scope>
    <source>
        <strain evidence="3 4">YIM 131921</strain>
    </source>
</reference>
<evidence type="ECO:0000313" key="3">
    <source>
        <dbReference type="EMBL" id="TNC48446.1"/>
    </source>
</evidence>
<dbReference type="EMBL" id="VDFU01000017">
    <property type="protein sequence ID" value="TNC48446.1"/>
    <property type="molecule type" value="Genomic_DNA"/>
</dbReference>
<feature type="transmembrane region" description="Helical" evidence="1">
    <location>
        <begin position="133"/>
        <end position="152"/>
    </location>
</feature>
<evidence type="ECO:0000256" key="1">
    <source>
        <dbReference type="SAM" id="Phobius"/>
    </source>
</evidence>
<organism evidence="3 4">
    <name type="scientific">Rubellimicrobium rubrum</name>
    <dbReference type="NCBI Taxonomy" id="2585369"/>
    <lineage>
        <taxon>Bacteria</taxon>
        <taxon>Pseudomonadati</taxon>
        <taxon>Pseudomonadota</taxon>
        <taxon>Alphaproteobacteria</taxon>
        <taxon>Rhodobacterales</taxon>
        <taxon>Roseobacteraceae</taxon>
        <taxon>Rubellimicrobium</taxon>
    </lineage>
</organism>
<dbReference type="InterPro" id="IPR019251">
    <property type="entry name" value="DUF2231_TM"/>
</dbReference>
<dbReference type="Pfam" id="PF09990">
    <property type="entry name" value="DUF2231"/>
    <property type="match status" value="1"/>
</dbReference>
<dbReference type="RefSeq" id="WP_139077666.1">
    <property type="nucleotide sequence ID" value="NZ_VDFU01000017.1"/>
</dbReference>
<feature type="transmembrane region" description="Helical" evidence="1">
    <location>
        <begin position="65"/>
        <end position="89"/>
    </location>
</feature>
<comment type="caution">
    <text evidence="3">The sequence shown here is derived from an EMBL/GenBank/DDBJ whole genome shotgun (WGS) entry which is preliminary data.</text>
</comment>
<sequence length="174" mass="18672">MEQGPKEAGEFDDPINDAPGFQETESRVAIWGHPLHAMSVAFPVALTFCAFGADALFWWSGAERWAWAALWASGTAFLFGLAAGATGTMELLMVPGIRIRAAAWTHFVIAVMLLSLLGLNWGWRLTGYVEAVLPWGLLMSGFAVLVVSATGWHGGKLVFDYRLGTSKGSSPPTG</sequence>
<evidence type="ECO:0000313" key="4">
    <source>
        <dbReference type="Proteomes" id="UP000305887"/>
    </source>
</evidence>
<keyword evidence="1" id="KW-0472">Membrane</keyword>
<dbReference type="Proteomes" id="UP000305887">
    <property type="component" value="Unassembled WGS sequence"/>
</dbReference>
<feature type="transmembrane region" description="Helical" evidence="1">
    <location>
        <begin position="101"/>
        <end position="121"/>
    </location>
</feature>
<keyword evidence="1" id="KW-1133">Transmembrane helix</keyword>